<gene>
    <name evidence="2" type="ORF">BJR09_12095</name>
    <name evidence="1" type="ORF">NCTC13830_02033</name>
</gene>
<dbReference type="Proteomes" id="UP000254047">
    <property type="component" value="Unassembled WGS sequence"/>
</dbReference>
<dbReference type="Proteomes" id="UP000297598">
    <property type="component" value="Unassembled WGS sequence"/>
</dbReference>
<evidence type="ECO:0000313" key="4">
    <source>
        <dbReference type="Proteomes" id="UP000297598"/>
    </source>
</evidence>
<sequence>MAKDLNGLEVVSDYFLDDTFEVTKESARTLVAELQSHKFIIEDQNNELKKLGLIKREHDRWLHGDITVVQFAYNVEEILNDWKINDNFENLGG</sequence>
<proteinExistence type="predicted"/>
<evidence type="ECO:0008006" key="5">
    <source>
        <dbReference type="Google" id="ProtNLM"/>
    </source>
</evidence>
<evidence type="ECO:0000313" key="1">
    <source>
        <dbReference type="EMBL" id="SUM44625.1"/>
    </source>
</evidence>
<dbReference type="AlphaFoldDB" id="A0A380G0W6"/>
<evidence type="ECO:0000313" key="3">
    <source>
        <dbReference type="Proteomes" id="UP000254047"/>
    </source>
</evidence>
<accession>A0A380G0W6</accession>
<reference evidence="2 4" key="2">
    <citation type="submission" date="2019-04" db="EMBL/GenBank/DDBJ databases">
        <title>Genomic characterization of Staphylococcus petrasii strains.</title>
        <authorList>
            <person name="Vrbovska V."/>
            <person name="Kovarovic V."/>
            <person name="Maslanova I."/>
            <person name="Indrakova A."/>
            <person name="Petras P."/>
            <person name="Sedo O."/>
            <person name="Svec P."/>
            <person name="Fisarova L."/>
            <person name="Sedlacek I."/>
            <person name="Doskar J."/>
            <person name="Pantucek R."/>
        </authorList>
    </citation>
    <scope>NUCLEOTIDE SEQUENCE [LARGE SCALE GENOMIC DNA]</scope>
    <source>
        <strain evidence="2 4">P5404</strain>
    </source>
</reference>
<dbReference type="EMBL" id="UHDO01000001">
    <property type="protein sequence ID" value="SUM44625.1"/>
    <property type="molecule type" value="Genomic_DNA"/>
</dbReference>
<evidence type="ECO:0000313" key="2">
    <source>
        <dbReference type="EMBL" id="TGE15108.1"/>
    </source>
</evidence>
<dbReference type="RefSeq" id="WP_103297506.1">
    <property type="nucleotide sequence ID" value="NZ_PPQT01000025.1"/>
</dbReference>
<protein>
    <recommendedName>
        <fullName evidence="5">Phage protein</fullName>
    </recommendedName>
</protein>
<reference evidence="1 3" key="1">
    <citation type="submission" date="2018-06" db="EMBL/GenBank/DDBJ databases">
        <authorList>
            <consortium name="Pathogen Informatics"/>
            <person name="Doyle S."/>
        </authorList>
    </citation>
    <scope>NUCLEOTIDE SEQUENCE [LARGE SCALE GENOMIC DNA]</scope>
    <source>
        <strain evidence="1 3">NCTC13830</strain>
    </source>
</reference>
<organism evidence="1 3">
    <name type="scientific">Staphylococcus petrasii</name>
    <dbReference type="NCBI Taxonomy" id="1276936"/>
    <lineage>
        <taxon>Bacteria</taxon>
        <taxon>Bacillati</taxon>
        <taxon>Bacillota</taxon>
        <taxon>Bacilli</taxon>
        <taxon>Bacillales</taxon>
        <taxon>Staphylococcaceae</taxon>
        <taxon>Staphylococcus</taxon>
    </lineage>
</organism>
<keyword evidence="4" id="KW-1185">Reference proteome</keyword>
<name>A0A380G0W6_9STAP</name>
<dbReference type="EMBL" id="SRLS01000027">
    <property type="protein sequence ID" value="TGE15108.1"/>
    <property type="molecule type" value="Genomic_DNA"/>
</dbReference>